<evidence type="ECO:0000313" key="3">
    <source>
        <dbReference type="Proteomes" id="UP001296104"/>
    </source>
</evidence>
<dbReference type="Proteomes" id="UP001296104">
    <property type="component" value="Unassembled WGS sequence"/>
</dbReference>
<feature type="compositionally biased region" description="Basic and acidic residues" evidence="1">
    <location>
        <begin position="652"/>
        <end position="666"/>
    </location>
</feature>
<comment type="caution">
    <text evidence="2">The sequence shown here is derived from an EMBL/GenBank/DDBJ whole genome shotgun (WGS) entry which is preliminary data.</text>
</comment>
<feature type="compositionally biased region" description="Basic and acidic residues" evidence="1">
    <location>
        <begin position="75"/>
        <end position="86"/>
    </location>
</feature>
<feature type="compositionally biased region" description="Acidic residues" evidence="1">
    <location>
        <begin position="504"/>
        <end position="530"/>
    </location>
</feature>
<gene>
    <name evidence="2" type="ORF">LECACI_7A000443</name>
</gene>
<feature type="compositionally biased region" description="Basic and acidic residues" evidence="1">
    <location>
        <begin position="120"/>
        <end position="129"/>
    </location>
</feature>
<feature type="region of interest" description="Disordered" evidence="1">
    <location>
        <begin position="261"/>
        <end position="294"/>
    </location>
</feature>
<reference evidence="2" key="1">
    <citation type="submission" date="2023-11" db="EMBL/GenBank/DDBJ databases">
        <authorList>
            <person name="Alioto T."/>
            <person name="Alioto T."/>
            <person name="Gomez Garrido J."/>
        </authorList>
    </citation>
    <scope>NUCLEOTIDE SEQUENCE</scope>
</reference>
<feature type="compositionally biased region" description="Basic residues" evidence="1">
    <location>
        <begin position="449"/>
        <end position="458"/>
    </location>
</feature>
<feature type="compositionally biased region" description="Basic and acidic residues" evidence="1">
    <location>
        <begin position="425"/>
        <end position="439"/>
    </location>
</feature>
<feature type="compositionally biased region" description="Acidic residues" evidence="1">
    <location>
        <begin position="767"/>
        <end position="781"/>
    </location>
</feature>
<protein>
    <submittedName>
        <fullName evidence="2">Uncharacterized protein</fullName>
    </submittedName>
</protein>
<feature type="region of interest" description="Disordered" evidence="1">
    <location>
        <begin position="1"/>
        <end position="201"/>
    </location>
</feature>
<name>A0AAI8W139_9PEZI</name>
<evidence type="ECO:0000313" key="2">
    <source>
        <dbReference type="EMBL" id="CAK3771860.1"/>
    </source>
</evidence>
<feature type="compositionally biased region" description="Acidic residues" evidence="1">
    <location>
        <begin position="540"/>
        <end position="557"/>
    </location>
</feature>
<organism evidence="2 3">
    <name type="scientific">Lecanosticta acicola</name>
    <dbReference type="NCBI Taxonomy" id="111012"/>
    <lineage>
        <taxon>Eukaryota</taxon>
        <taxon>Fungi</taxon>
        <taxon>Dikarya</taxon>
        <taxon>Ascomycota</taxon>
        <taxon>Pezizomycotina</taxon>
        <taxon>Dothideomycetes</taxon>
        <taxon>Dothideomycetidae</taxon>
        <taxon>Mycosphaerellales</taxon>
        <taxon>Mycosphaerellaceae</taxon>
        <taxon>Lecanosticta</taxon>
    </lineage>
</organism>
<keyword evidence="3" id="KW-1185">Reference proteome</keyword>
<evidence type="ECO:0000256" key="1">
    <source>
        <dbReference type="SAM" id="MobiDB-lite"/>
    </source>
</evidence>
<feature type="region of interest" description="Disordered" evidence="1">
    <location>
        <begin position="308"/>
        <end position="797"/>
    </location>
</feature>
<sequence length="1112" mass="124127">MARISDVMTSDRDTSPDPITLPSSPLGTRSAQSRKTNKSAMKPSPRKTPRRSATPSKSMVLDTPNGDASPWRIKVTVEAEPREGSPGKRISKTTTLPLQGSAGGGKRSRSGSPVKRAMGKKTDVGETKRPARKRKGTPIRERRSAPQMRPSPQTQTQSLPQMYHQPESQPDQAMEPATEQENSMPPPSHSRVPRASSRMARFSSVHDFDRYKRLSVAREELGVALEDAVGHSSPRFHVPGDKTVSMNEDFSIISVDSLRSAKEASFSRSHNSGETSAATVSYLPSSPPKPQYPDLANKAVRARSSLANEYNSTSWRPTGPANRFSPQVQVRPESHRQSVEQQWQRERQAVSRQIDKAGSEHVVVVDGDGDVDGGDVDADDIDEQMDDNQAHVDAAEEDLWQGEASRSLEEGQPDDASHRSRHRQRQDQDESQREERFEDLFAGQPSKPLRSKIPRTWRRSSGMDFSYVDSPAHRLAAGHGEQAEEAEERRHSTDGSGVLTPPSTDEDDVDADVQEADAADGEDAESEFQPDAEATRYRYEDEDEDMEDELGEADEDGAVTPDSEASDPDEDDTGNFFLNNLPQVYNADRPRRRPERQKTMDLTELLGLDGATDSPTKPAFAGSSPKCEGGSSAQKKYDPGNGRPSSGLSKDSPTDQGRKKTLESPLRKSLLRSSKMRESSRAAPSGTTNRIDFAPNAPLRRTDNFQGRMEEALSRTQSDSQDGLLRRPPWRTTVHDVDNALDQFDAGERQEVVDNNDEQSERHEGFEDGDDDIEEYGDQEPTEPSKSYEERLNVDSPQKIRVNFNDSSSLLRPQREHQVAHYDSKGNSSLLAAKKQYPPLFTRRDDSTEQTMSQNTVESILDSSEEITLVAKQPMQQQRNQPGLLSRLSTTFWSAVIRPTGPSEIFPQRQIEEVSAYPINLLREVRHRYGVVSEKFPWDMCHMRTMHRMLNSLTSKRSDSIVPSSGPLPAYLQDRLDTWQTSITGFGFLFTKPHAYVVFTYMQILVPQSTIEAMQRGEIEWLGDRTAAACREYYGKDPRHGSDPVWKHGSAREEIVQYVDGLSGKIGIDFLARVIGDAVLANKNLEEREGIPFEELQRLGRASSEPEEIEDA</sequence>
<dbReference type="EMBL" id="CAVMBE010000001">
    <property type="protein sequence ID" value="CAK3771860.1"/>
    <property type="molecule type" value="Genomic_DNA"/>
</dbReference>
<accession>A0AAI8W139</accession>
<feature type="compositionally biased region" description="Basic and acidic residues" evidence="1">
    <location>
        <begin position="332"/>
        <end position="359"/>
    </location>
</feature>
<feature type="compositionally biased region" description="Acidic residues" evidence="1">
    <location>
        <begin position="564"/>
        <end position="573"/>
    </location>
</feature>
<feature type="compositionally biased region" description="Polar residues" evidence="1">
    <location>
        <begin position="21"/>
        <end position="34"/>
    </location>
</feature>
<dbReference type="AlphaFoldDB" id="A0AAI8W139"/>
<feature type="compositionally biased region" description="Low complexity" evidence="1">
    <location>
        <begin position="150"/>
        <end position="161"/>
    </location>
</feature>
<feature type="compositionally biased region" description="Acidic residues" evidence="1">
    <location>
        <begin position="367"/>
        <end position="386"/>
    </location>
</feature>
<proteinExistence type="predicted"/>
<feature type="compositionally biased region" description="Polar residues" evidence="1">
    <location>
        <begin position="266"/>
        <end position="284"/>
    </location>
</feature>
<feature type="compositionally biased region" description="Basic and acidic residues" evidence="1">
    <location>
        <begin position="700"/>
        <end position="713"/>
    </location>
</feature>